<dbReference type="AlphaFoldDB" id="A0A915DZP5"/>
<organism evidence="1 2">
    <name type="scientific">Ditylenchus dipsaci</name>
    <dbReference type="NCBI Taxonomy" id="166011"/>
    <lineage>
        <taxon>Eukaryota</taxon>
        <taxon>Metazoa</taxon>
        <taxon>Ecdysozoa</taxon>
        <taxon>Nematoda</taxon>
        <taxon>Chromadorea</taxon>
        <taxon>Rhabditida</taxon>
        <taxon>Tylenchina</taxon>
        <taxon>Tylenchomorpha</taxon>
        <taxon>Sphaerularioidea</taxon>
        <taxon>Anguinidae</taxon>
        <taxon>Anguininae</taxon>
        <taxon>Ditylenchus</taxon>
    </lineage>
</organism>
<reference evidence="2" key="1">
    <citation type="submission" date="2022-11" db="UniProtKB">
        <authorList>
            <consortium name="WormBaseParasite"/>
        </authorList>
    </citation>
    <scope>IDENTIFICATION</scope>
</reference>
<accession>A0A915DZP5</accession>
<proteinExistence type="predicted"/>
<evidence type="ECO:0000313" key="1">
    <source>
        <dbReference type="Proteomes" id="UP000887574"/>
    </source>
</evidence>
<name>A0A915DZP5_9BILA</name>
<sequence length="79" mass="9145">MLRDRQPRGDFVPPMFAHSLWNVYERTTWKAMMIGPPKNFYLVLRTTIPKNHISSFSVYPLLAKLAYDLLSILASECSV</sequence>
<protein>
    <submittedName>
        <fullName evidence="2">Reverse transcriptase</fullName>
    </submittedName>
</protein>
<evidence type="ECO:0000313" key="2">
    <source>
        <dbReference type="WBParaSite" id="jg24383"/>
    </source>
</evidence>
<keyword evidence="1" id="KW-1185">Reference proteome</keyword>
<dbReference type="Proteomes" id="UP000887574">
    <property type="component" value="Unplaced"/>
</dbReference>
<dbReference type="WBParaSite" id="jg24383">
    <property type="protein sequence ID" value="jg24383"/>
    <property type="gene ID" value="jg24383"/>
</dbReference>